<evidence type="ECO:0000313" key="1">
    <source>
        <dbReference type="EMBL" id="SVE42135.1"/>
    </source>
</evidence>
<reference evidence="1" key="1">
    <citation type="submission" date="2018-05" db="EMBL/GenBank/DDBJ databases">
        <authorList>
            <person name="Lanie J.A."/>
            <person name="Ng W.-L."/>
            <person name="Kazmierczak K.M."/>
            <person name="Andrzejewski T.M."/>
            <person name="Davidsen T.M."/>
            <person name="Wayne K.J."/>
            <person name="Tettelin H."/>
            <person name="Glass J.I."/>
            <person name="Rusch D."/>
            <person name="Podicherti R."/>
            <person name="Tsui H.-C.T."/>
            <person name="Winkler M.E."/>
        </authorList>
    </citation>
    <scope>NUCLEOTIDE SEQUENCE</scope>
</reference>
<protein>
    <submittedName>
        <fullName evidence="1">Uncharacterized protein</fullName>
    </submittedName>
</protein>
<gene>
    <name evidence="1" type="ORF">METZ01_LOCUS494989</name>
</gene>
<feature type="non-terminal residue" evidence="1">
    <location>
        <position position="1"/>
    </location>
</feature>
<name>A0A383DCZ8_9ZZZZ</name>
<feature type="non-terminal residue" evidence="1">
    <location>
        <position position="30"/>
    </location>
</feature>
<organism evidence="1">
    <name type="scientific">marine metagenome</name>
    <dbReference type="NCBI Taxonomy" id="408172"/>
    <lineage>
        <taxon>unclassified sequences</taxon>
        <taxon>metagenomes</taxon>
        <taxon>ecological metagenomes</taxon>
    </lineage>
</organism>
<sequence length="30" mass="3360">VKYQTAKYADGIFTVNCPHCENEVAVDESQ</sequence>
<proteinExistence type="predicted"/>
<accession>A0A383DCZ8</accession>
<dbReference type="AlphaFoldDB" id="A0A383DCZ8"/>
<dbReference type="EMBL" id="UINC01216125">
    <property type="protein sequence ID" value="SVE42135.1"/>
    <property type="molecule type" value="Genomic_DNA"/>
</dbReference>